<feature type="domain" description="DUF1206" evidence="3">
    <location>
        <begin position="274"/>
        <end position="344"/>
    </location>
</feature>
<reference evidence="4" key="1">
    <citation type="submission" date="2020-12" db="EMBL/GenBank/DDBJ databases">
        <title>Metabolic potential, ecology and presence of endohyphal bacteria is reflected in genomic diversity of Mucoromycotina.</title>
        <authorList>
            <person name="Muszewska A."/>
            <person name="Okrasinska A."/>
            <person name="Steczkiewicz K."/>
            <person name="Drgas O."/>
            <person name="Orlowska M."/>
            <person name="Perlinska-Lenart U."/>
            <person name="Aleksandrzak-Piekarczyk T."/>
            <person name="Szatraj K."/>
            <person name="Zielenkiewicz U."/>
            <person name="Pilsyk S."/>
            <person name="Malc E."/>
            <person name="Mieczkowski P."/>
            <person name="Kruszewska J.S."/>
            <person name="Biernat P."/>
            <person name="Pawlowska J."/>
        </authorList>
    </citation>
    <scope>NUCLEOTIDE SEQUENCE</scope>
    <source>
        <strain evidence="4">WA0000067209</strain>
    </source>
</reference>
<feature type="transmembrane region" description="Helical" evidence="2">
    <location>
        <begin position="270"/>
        <end position="291"/>
    </location>
</feature>
<dbReference type="InterPro" id="IPR009597">
    <property type="entry name" value="DUF1206"/>
</dbReference>
<feature type="transmembrane region" description="Helical" evidence="2">
    <location>
        <begin position="121"/>
        <end position="149"/>
    </location>
</feature>
<evidence type="ECO:0000259" key="3">
    <source>
        <dbReference type="Pfam" id="PF06724"/>
    </source>
</evidence>
<dbReference type="Proteomes" id="UP000654370">
    <property type="component" value="Unassembled WGS sequence"/>
</dbReference>
<protein>
    <recommendedName>
        <fullName evidence="3">DUF1206 domain-containing protein</fullName>
    </recommendedName>
</protein>
<feature type="domain" description="DUF1206" evidence="3">
    <location>
        <begin position="83"/>
        <end position="156"/>
    </location>
</feature>
<organism evidence="4 5">
    <name type="scientific">Mortierella isabellina</name>
    <name type="common">Filamentous fungus</name>
    <name type="synonym">Umbelopsis isabellina</name>
    <dbReference type="NCBI Taxonomy" id="91625"/>
    <lineage>
        <taxon>Eukaryota</taxon>
        <taxon>Fungi</taxon>
        <taxon>Fungi incertae sedis</taxon>
        <taxon>Mucoromycota</taxon>
        <taxon>Mucoromycotina</taxon>
        <taxon>Umbelopsidomycetes</taxon>
        <taxon>Umbelopsidales</taxon>
        <taxon>Umbelopsidaceae</taxon>
        <taxon>Umbelopsis</taxon>
    </lineage>
</organism>
<feature type="transmembrane region" description="Helical" evidence="2">
    <location>
        <begin position="170"/>
        <end position="192"/>
    </location>
</feature>
<dbReference type="AlphaFoldDB" id="A0A8H7UGH7"/>
<feature type="compositionally biased region" description="Basic and acidic residues" evidence="1">
    <location>
        <begin position="354"/>
        <end position="380"/>
    </location>
</feature>
<keyword evidence="5" id="KW-1185">Reference proteome</keyword>
<dbReference type="OrthoDB" id="18869at2759"/>
<keyword evidence="2" id="KW-1133">Transmembrane helix</keyword>
<feature type="compositionally biased region" description="Low complexity" evidence="1">
    <location>
        <begin position="39"/>
        <end position="53"/>
    </location>
</feature>
<feature type="compositionally biased region" description="Polar residues" evidence="1">
    <location>
        <begin position="22"/>
        <end position="31"/>
    </location>
</feature>
<comment type="caution">
    <text evidence="4">The sequence shown here is derived from an EMBL/GenBank/DDBJ whole genome shotgun (WGS) entry which is preliminary data.</text>
</comment>
<feature type="transmembrane region" description="Helical" evidence="2">
    <location>
        <begin position="220"/>
        <end position="249"/>
    </location>
</feature>
<accession>A0A8H7UGH7</accession>
<evidence type="ECO:0000313" key="5">
    <source>
        <dbReference type="Proteomes" id="UP000654370"/>
    </source>
</evidence>
<proteinExistence type="predicted"/>
<feature type="region of interest" description="Disordered" evidence="1">
    <location>
        <begin position="349"/>
        <end position="423"/>
    </location>
</feature>
<feature type="compositionally biased region" description="Basic and acidic residues" evidence="1">
    <location>
        <begin position="12"/>
        <end position="21"/>
    </location>
</feature>
<keyword evidence="2" id="KW-0472">Membrane</keyword>
<feature type="region of interest" description="Disordered" evidence="1">
    <location>
        <begin position="1"/>
        <end position="65"/>
    </location>
</feature>
<gene>
    <name evidence="4" type="ORF">INT43_001882</name>
</gene>
<name>A0A8H7UGH7_MORIS</name>
<feature type="transmembrane region" description="Helical" evidence="2">
    <location>
        <begin position="79"/>
        <end position="101"/>
    </location>
</feature>
<evidence type="ECO:0000256" key="2">
    <source>
        <dbReference type="SAM" id="Phobius"/>
    </source>
</evidence>
<keyword evidence="2" id="KW-0812">Transmembrane</keyword>
<dbReference type="Pfam" id="PF06724">
    <property type="entry name" value="DUF1206"/>
    <property type="match status" value="2"/>
</dbReference>
<sequence length="423" mass="46828">MRFSPFKFSKRSIHEENEISNEKPQQATTDNVDLERGDTSSLDNVSSDSDASDQNQQEQKERSRWIGGVSTKHRKIVRIFGQIGFCAKGMVYGIIGVLILTNVSGQETPNNSTGNESPQGAFLLLGGIPGIGRPLLIVMAIGLLTYIIWRLWESFTGQGSDASFSKKKNFFRYRLSPFVSGLVYIAYTYYIMKMIFETPEQQQLTASNKQFPASWANSKIGMAGLGIVGIAFIIGTITQLINCIGGGFISDLRTSEPDFPRKWEAVIVHTAGRIGFFARGAVFCMVSAFMWKTLKDPVPSGNVSVVAKSISSLNTNGGGKFFLVVVGVGLVIYGVFAISNAYYKYFPTPPPSRQPERGVEAGEGHYDPDRNPQEAADEQKRMKKEKKQSRQDAKDRLKAHESHLSNLRKSMQQSAASENQMFP</sequence>
<dbReference type="EMBL" id="JAEPQZ010000007">
    <property type="protein sequence ID" value="KAG2179033.1"/>
    <property type="molecule type" value="Genomic_DNA"/>
</dbReference>
<evidence type="ECO:0000313" key="4">
    <source>
        <dbReference type="EMBL" id="KAG2179033.1"/>
    </source>
</evidence>
<evidence type="ECO:0000256" key="1">
    <source>
        <dbReference type="SAM" id="MobiDB-lite"/>
    </source>
</evidence>
<feature type="compositionally biased region" description="Basic and acidic residues" evidence="1">
    <location>
        <begin position="388"/>
        <end position="403"/>
    </location>
</feature>
<feature type="compositionally biased region" description="Polar residues" evidence="1">
    <location>
        <begin position="404"/>
        <end position="423"/>
    </location>
</feature>
<feature type="transmembrane region" description="Helical" evidence="2">
    <location>
        <begin position="321"/>
        <end position="343"/>
    </location>
</feature>